<sequence>LDAIEGFCRAGGGHIDDDTVAGPDSYDAALVAAGAGPDVVGRLRAGEADAAFVAVRPPGHHATPRRAMGFCLFNNVAVTAAGLAEDGERVLIVDIDAHHGNGTQEAFYRDPRVAYVSLHEWPLYPGTGWLDQRGAGEGEGTTVNVPLPSGATGDVYLSAVHDVVGPLAARFDPTWLIISAGFDGHAADPLTGLELSAGDYAAVVAELVALAPPGRVVAMLEGGYDLDALRASTTATVDALLGLRHFPEPPTKGGPGHEMVLAARRLET</sequence>
<dbReference type="EMBL" id="WJHE01000288">
    <property type="protein sequence ID" value="MST32410.1"/>
    <property type="molecule type" value="Genomic_DNA"/>
</dbReference>
<dbReference type="Proteomes" id="UP000437736">
    <property type="component" value="Unassembled WGS sequence"/>
</dbReference>
<dbReference type="InterPro" id="IPR037138">
    <property type="entry name" value="His_deacetylse_dom_sf"/>
</dbReference>
<dbReference type="CDD" id="cd09992">
    <property type="entry name" value="HDAC_classII"/>
    <property type="match status" value="1"/>
</dbReference>
<organism evidence="3 4">
    <name type="scientific">Acidiferrimicrobium australe</name>
    <dbReference type="NCBI Taxonomy" id="2664430"/>
    <lineage>
        <taxon>Bacteria</taxon>
        <taxon>Bacillati</taxon>
        <taxon>Actinomycetota</taxon>
        <taxon>Acidimicrobiia</taxon>
        <taxon>Acidimicrobiales</taxon>
        <taxon>Acidimicrobiaceae</taxon>
        <taxon>Acidiferrimicrobium</taxon>
    </lineage>
</organism>
<dbReference type="InterPro" id="IPR023696">
    <property type="entry name" value="Ureohydrolase_dom_sf"/>
</dbReference>
<accession>A0ABW9QRF2</accession>
<reference evidence="3 4" key="1">
    <citation type="submission" date="2019-11" db="EMBL/GenBank/DDBJ databases">
        <title>Acidiferrimicrobium australis gen. nov., sp. nov., an acidophilic and obligately heterotrophic, member of the Actinobacteria that catalyses dissimilatory oxido- reduction of iron isolated from metal-rich acidic water in Chile.</title>
        <authorList>
            <person name="Gonzalez D."/>
            <person name="Huber K."/>
            <person name="Hedrich S."/>
            <person name="Rojas-Villalobos C."/>
            <person name="Quatrini R."/>
            <person name="Dinamarca M.A."/>
            <person name="Schwarz A."/>
            <person name="Canales C."/>
            <person name="Nancucheo I."/>
        </authorList>
    </citation>
    <scope>NUCLEOTIDE SEQUENCE [LARGE SCALE GENOMIC DNA]</scope>
    <source>
        <strain evidence="3 4">USS-CCA1</strain>
    </source>
</reference>
<comment type="similarity">
    <text evidence="1">Belongs to the histone deacetylase family.</text>
</comment>
<dbReference type="Gene3D" id="3.40.800.20">
    <property type="entry name" value="Histone deacetylase domain"/>
    <property type="match status" value="1"/>
</dbReference>
<keyword evidence="4" id="KW-1185">Reference proteome</keyword>
<dbReference type="PANTHER" id="PTHR10625">
    <property type="entry name" value="HISTONE DEACETYLASE HDAC1-RELATED"/>
    <property type="match status" value="1"/>
</dbReference>
<dbReference type="SUPFAM" id="SSF52768">
    <property type="entry name" value="Arginase/deacetylase"/>
    <property type="match status" value="1"/>
</dbReference>
<dbReference type="PRINTS" id="PR01270">
    <property type="entry name" value="HDASUPER"/>
</dbReference>
<protein>
    <submittedName>
        <fullName evidence="3">Histone deacetylase</fullName>
    </submittedName>
</protein>
<evidence type="ECO:0000256" key="1">
    <source>
        <dbReference type="ARBA" id="ARBA00005947"/>
    </source>
</evidence>
<gene>
    <name evidence="3" type="ORF">GHK86_06710</name>
</gene>
<dbReference type="PANTHER" id="PTHR10625:SF10">
    <property type="entry name" value="HISTONE DEACETYLASE HDAC1"/>
    <property type="match status" value="1"/>
</dbReference>
<proteinExistence type="inferred from homology"/>
<evidence type="ECO:0000313" key="3">
    <source>
        <dbReference type="EMBL" id="MST32410.1"/>
    </source>
</evidence>
<feature type="domain" description="Histone deacetylase" evidence="2">
    <location>
        <begin position="16"/>
        <end position="239"/>
    </location>
</feature>
<evidence type="ECO:0000259" key="2">
    <source>
        <dbReference type="Pfam" id="PF00850"/>
    </source>
</evidence>
<dbReference type="Pfam" id="PF00850">
    <property type="entry name" value="Hist_deacetyl"/>
    <property type="match status" value="1"/>
</dbReference>
<comment type="caution">
    <text evidence="3">The sequence shown here is derived from an EMBL/GenBank/DDBJ whole genome shotgun (WGS) entry which is preliminary data.</text>
</comment>
<evidence type="ECO:0000313" key="4">
    <source>
        <dbReference type="Proteomes" id="UP000437736"/>
    </source>
</evidence>
<dbReference type="InterPro" id="IPR023801">
    <property type="entry name" value="His_deacetylse_dom"/>
</dbReference>
<name>A0ABW9QRF2_9ACTN</name>
<dbReference type="InterPro" id="IPR000286">
    <property type="entry name" value="HDACs"/>
</dbReference>
<feature type="non-terminal residue" evidence="3">
    <location>
        <position position="1"/>
    </location>
</feature>